<feature type="compositionally biased region" description="Basic and acidic residues" evidence="1">
    <location>
        <begin position="329"/>
        <end position="341"/>
    </location>
</feature>
<feature type="compositionally biased region" description="Basic and acidic residues" evidence="1">
    <location>
        <begin position="293"/>
        <end position="311"/>
    </location>
</feature>
<dbReference type="EMBL" id="OV696703">
    <property type="protein sequence ID" value="CAH1251037.1"/>
    <property type="molecule type" value="Genomic_DNA"/>
</dbReference>
<name>A0A8K0EHC5_BRALA</name>
<reference evidence="3" key="1">
    <citation type="submission" date="2022-01" db="EMBL/GenBank/DDBJ databases">
        <authorList>
            <person name="Braso-Vives M."/>
        </authorList>
    </citation>
    <scope>NUCLEOTIDE SEQUENCE</scope>
</reference>
<sequence>MAWSRLLGSVGVHVVLLLFLASVVSALIGSQQSCRTYEECPRHEYCAIQPNQVEGRCLGRDCYGDGDCPGDVKCEMSESVFVPERDAERGQCGAGNPGNPSPPRLPAECLSDADCQAQGARCVQGYGTCRPVNRQAIDSLERYCRQQDDCRYGEQCVESYVCRVDDSQQQPVPGNQQLACNPYGSCVPCRGDSQCNPYEYCSDQSGVTTGQCLGQDCYGDEDCEGGRCNGGARRPNTRGWCSAPTRAVSALQRPGPLQMVYPEYPYQSFYPQYRHALLDNNMQGDGNSLDPAPAKDEENKGEERELTPRDKRLRLYEVRREKRLEAFRKKEKERMDKWTKRENKHRLKALGL</sequence>
<feature type="region of interest" description="Disordered" evidence="1">
    <location>
        <begin position="329"/>
        <end position="352"/>
    </location>
</feature>
<feature type="region of interest" description="Disordered" evidence="1">
    <location>
        <begin position="279"/>
        <end position="311"/>
    </location>
</feature>
<feature type="compositionally biased region" description="Basic residues" evidence="1">
    <location>
        <begin position="342"/>
        <end position="352"/>
    </location>
</feature>
<evidence type="ECO:0000256" key="2">
    <source>
        <dbReference type="SAM" id="SignalP"/>
    </source>
</evidence>
<protein>
    <submittedName>
        <fullName evidence="3">Hypp8984 protein</fullName>
    </submittedName>
</protein>
<feature type="signal peptide" evidence="2">
    <location>
        <begin position="1"/>
        <end position="26"/>
    </location>
</feature>
<evidence type="ECO:0000256" key="1">
    <source>
        <dbReference type="SAM" id="MobiDB-lite"/>
    </source>
</evidence>
<keyword evidence="4" id="KW-1185">Reference proteome</keyword>
<evidence type="ECO:0000313" key="3">
    <source>
        <dbReference type="EMBL" id="CAH1251037.1"/>
    </source>
</evidence>
<keyword evidence="2" id="KW-0732">Signal</keyword>
<organism evidence="3 4">
    <name type="scientific">Branchiostoma lanceolatum</name>
    <name type="common">Common lancelet</name>
    <name type="synonym">Amphioxus lanceolatum</name>
    <dbReference type="NCBI Taxonomy" id="7740"/>
    <lineage>
        <taxon>Eukaryota</taxon>
        <taxon>Metazoa</taxon>
        <taxon>Chordata</taxon>
        <taxon>Cephalochordata</taxon>
        <taxon>Leptocardii</taxon>
        <taxon>Amphioxiformes</taxon>
        <taxon>Branchiostomatidae</taxon>
        <taxon>Branchiostoma</taxon>
    </lineage>
</organism>
<gene>
    <name evidence="3" type="primary">Hypp8984</name>
    <name evidence="3" type="ORF">BLAG_LOCUS11542</name>
</gene>
<accession>A0A8K0EHC5</accession>
<proteinExistence type="predicted"/>
<feature type="chain" id="PRO_5035470047" evidence="2">
    <location>
        <begin position="27"/>
        <end position="352"/>
    </location>
</feature>
<dbReference type="AlphaFoldDB" id="A0A8K0EHC5"/>
<dbReference type="Proteomes" id="UP000838412">
    <property type="component" value="Chromosome 18"/>
</dbReference>
<evidence type="ECO:0000313" key="4">
    <source>
        <dbReference type="Proteomes" id="UP000838412"/>
    </source>
</evidence>
<dbReference type="OrthoDB" id="9978779at2759"/>